<dbReference type="AlphaFoldDB" id="A0AAG5DIQ4"/>
<organism evidence="2 3">
    <name type="scientific">Anopheles atroparvus</name>
    <name type="common">European mosquito</name>
    <dbReference type="NCBI Taxonomy" id="41427"/>
    <lineage>
        <taxon>Eukaryota</taxon>
        <taxon>Metazoa</taxon>
        <taxon>Ecdysozoa</taxon>
        <taxon>Arthropoda</taxon>
        <taxon>Hexapoda</taxon>
        <taxon>Insecta</taxon>
        <taxon>Pterygota</taxon>
        <taxon>Neoptera</taxon>
        <taxon>Endopterygota</taxon>
        <taxon>Diptera</taxon>
        <taxon>Nematocera</taxon>
        <taxon>Culicoidea</taxon>
        <taxon>Culicidae</taxon>
        <taxon>Anophelinae</taxon>
        <taxon>Anopheles</taxon>
    </lineage>
</organism>
<evidence type="ECO:0000313" key="2">
    <source>
        <dbReference type="EnsemblMetazoa" id="ENSAATROPP010986"/>
    </source>
</evidence>
<feature type="region of interest" description="Disordered" evidence="1">
    <location>
        <begin position="130"/>
        <end position="162"/>
    </location>
</feature>
<evidence type="ECO:0000256" key="1">
    <source>
        <dbReference type="SAM" id="MobiDB-lite"/>
    </source>
</evidence>
<reference evidence="2" key="1">
    <citation type="submission" date="2024-04" db="UniProtKB">
        <authorList>
            <consortium name="EnsemblMetazoa"/>
        </authorList>
    </citation>
    <scope>IDENTIFICATION</scope>
    <source>
        <strain evidence="2">EBRO</strain>
    </source>
</reference>
<evidence type="ECO:0000313" key="3">
    <source>
        <dbReference type="Proteomes" id="UP000075880"/>
    </source>
</evidence>
<proteinExistence type="predicted"/>
<feature type="compositionally biased region" description="Basic and acidic residues" evidence="1">
    <location>
        <begin position="146"/>
        <end position="162"/>
    </location>
</feature>
<dbReference type="Proteomes" id="UP000075880">
    <property type="component" value="Unassembled WGS sequence"/>
</dbReference>
<sequence>PPKELITWLSATIGLQQSPNDINLIKSFEVLSESQSLTTCHDTQHGKRELLIDCRHLQYLQFRHHPTPGKAVVITNDFIRIALWTQVHLETCGTLQGAVRDVIAVVHLEVTRVHTDNETFMSREVPFPMSSSASEEAFGAGGSKQNADRRRSKESSRRIPKY</sequence>
<name>A0AAG5DIQ4_ANOAO</name>
<accession>A0AAG5DIQ4</accession>
<dbReference type="EnsemblMetazoa" id="ENSAATROPT012118">
    <property type="protein sequence ID" value="ENSAATROPP010986"/>
    <property type="gene ID" value="ENSAATROPG009864"/>
</dbReference>
<keyword evidence="3" id="KW-1185">Reference proteome</keyword>
<protein>
    <submittedName>
        <fullName evidence="2">Uncharacterized protein</fullName>
    </submittedName>
</protein>